<proteinExistence type="predicted"/>
<dbReference type="InterPro" id="IPR003660">
    <property type="entry name" value="HAMP_dom"/>
</dbReference>
<dbReference type="PANTHER" id="PTHR34220">
    <property type="entry name" value="SENSOR HISTIDINE KINASE YPDA"/>
    <property type="match status" value="1"/>
</dbReference>
<dbReference type="PROSITE" id="PS50885">
    <property type="entry name" value="HAMP"/>
    <property type="match status" value="1"/>
</dbReference>
<dbReference type="InterPro" id="IPR010559">
    <property type="entry name" value="Sig_transdc_His_kin_internal"/>
</dbReference>
<dbReference type="EMBL" id="DPVV01000541">
    <property type="protein sequence ID" value="HCL03990.1"/>
    <property type="molecule type" value="Genomic_DNA"/>
</dbReference>
<evidence type="ECO:0000256" key="5">
    <source>
        <dbReference type="ARBA" id="ARBA00023136"/>
    </source>
</evidence>
<evidence type="ECO:0000256" key="4">
    <source>
        <dbReference type="ARBA" id="ARBA00022989"/>
    </source>
</evidence>
<evidence type="ECO:0000256" key="6">
    <source>
        <dbReference type="SAM" id="Phobius"/>
    </source>
</evidence>
<sequence>MKDLRHSILIKYLTIYIIFILIPVIFGEKTLAGYMEDILVKDNIETTMHMTSQISNHINATTRPYVHTAGTIINDSDIMNKVSKMPHIKNTKDKLRLQQQLEEKLASYFNYTTDLIGVLFSYKDGGYYYYKNPPKITDQEIRSLDWYQDILESGQQNIVIPLNTVDNFLFKIPKTSKVISFAAVSELKGDNQIEMVYFAFNPSVLRRAYSELRLPEDWALDVITQTNNVVYTNGNSAAHLIESTEQVSGYQKCNDNGKELLLSYQTVPNLNWKVIVSVPYKKITGKLEHASTYFLVVFLILSLIFFLVFFGSTIGMVMRPVRNLIRQTHRVEKGEFDLPAPSRGKSEIDRLNQSFFQMVERLKSLLYAVETKEKEKVYLELQSLQYQINPHFLFNTLNSITTIA</sequence>
<dbReference type="PANTHER" id="PTHR34220:SF7">
    <property type="entry name" value="SENSOR HISTIDINE KINASE YPDA"/>
    <property type="match status" value="1"/>
</dbReference>
<evidence type="ECO:0000313" key="8">
    <source>
        <dbReference type="EMBL" id="HCL03990.1"/>
    </source>
</evidence>
<dbReference type="GO" id="GO:0000155">
    <property type="term" value="F:phosphorelay sensor kinase activity"/>
    <property type="evidence" value="ECO:0007669"/>
    <property type="project" value="InterPro"/>
</dbReference>
<evidence type="ECO:0000256" key="1">
    <source>
        <dbReference type="ARBA" id="ARBA00004651"/>
    </source>
</evidence>
<dbReference type="GO" id="GO:0005886">
    <property type="term" value="C:plasma membrane"/>
    <property type="evidence" value="ECO:0007669"/>
    <property type="project" value="UniProtKB-SubCell"/>
</dbReference>
<feature type="transmembrane region" description="Helical" evidence="6">
    <location>
        <begin position="293"/>
        <end position="317"/>
    </location>
</feature>
<evidence type="ECO:0000259" key="7">
    <source>
        <dbReference type="PROSITE" id="PS50885"/>
    </source>
</evidence>
<name>A0A3D2XA18_9FIRM</name>
<organism evidence="8 9">
    <name type="scientific">Lachnoclostridium phytofermentans</name>
    <dbReference type="NCBI Taxonomy" id="66219"/>
    <lineage>
        <taxon>Bacteria</taxon>
        <taxon>Bacillati</taxon>
        <taxon>Bacillota</taxon>
        <taxon>Clostridia</taxon>
        <taxon>Lachnospirales</taxon>
        <taxon>Lachnospiraceae</taxon>
    </lineage>
</organism>
<dbReference type="Gene3D" id="1.10.287.130">
    <property type="match status" value="1"/>
</dbReference>
<feature type="transmembrane region" description="Helical" evidence="6">
    <location>
        <begin position="9"/>
        <end position="26"/>
    </location>
</feature>
<comment type="subcellular location">
    <subcellularLocation>
        <location evidence="1">Cell membrane</location>
        <topology evidence="1">Multi-pass membrane protein</topology>
    </subcellularLocation>
</comment>
<keyword evidence="4 6" id="KW-1133">Transmembrane helix</keyword>
<dbReference type="InterPro" id="IPR033479">
    <property type="entry name" value="dCache_1"/>
</dbReference>
<evidence type="ECO:0000256" key="2">
    <source>
        <dbReference type="ARBA" id="ARBA00022475"/>
    </source>
</evidence>
<dbReference type="Gene3D" id="3.30.450.20">
    <property type="entry name" value="PAS domain"/>
    <property type="match status" value="1"/>
</dbReference>
<gene>
    <name evidence="8" type="ORF">DHW61_16550</name>
</gene>
<evidence type="ECO:0000256" key="3">
    <source>
        <dbReference type="ARBA" id="ARBA00022692"/>
    </source>
</evidence>
<keyword evidence="2" id="KW-1003">Cell membrane</keyword>
<feature type="domain" description="HAMP" evidence="7">
    <location>
        <begin position="315"/>
        <end position="367"/>
    </location>
</feature>
<dbReference type="Pfam" id="PF00672">
    <property type="entry name" value="HAMP"/>
    <property type="match status" value="1"/>
</dbReference>
<keyword evidence="3 6" id="KW-0812">Transmembrane</keyword>
<comment type="caution">
    <text evidence="8">The sequence shown here is derived from an EMBL/GenBank/DDBJ whole genome shotgun (WGS) entry which is preliminary data.</text>
</comment>
<dbReference type="SMART" id="SM00304">
    <property type="entry name" value="HAMP"/>
    <property type="match status" value="1"/>
</dbReference>
<evidence type="ECO:0000313" key="9">
    <source>
        <dbReference type="Proteomes" id="UP000262969"/>
    </source>
</evidence>
<dbReference type="Pfam" id="PF02743">
    <property type="entry name" value="dCache_1"/>
    <property type="match status" value="1"/>
</dbReference>
<dbReference type="InterPro" id="IPR050640">
    <property type="entry name" value="Bact_2-comp_sensor_kinase"/>
</dbReference>
<reference evidence="8 9" key="1">
    <citation type="journal article" date="2018" name="Nat. Biotechnol.">
        <title>A standardized bacterial taxonomy based on genome phylogeny substantially revises the tree of life.</title>
        <authorList>
            <person name="Parks D.H."/>
            <person name="Chuvochina M."/>
            <person name="Waite D.W."/>
            <person name="Rinke C."/>
            <person name="Skarshewski A."/>
            <person name="Chaumeil P.A."/>
            <person name="Hugenholtz P."/>
        </authorList>
    </citation>
    <scope>NUCLEOTIDE SEQUENCE [LARGE SCALE GENOMIC DNA]</scope>
    <source>
        <strain evidence="8">UBA11728</strain>
    </source>
</reference>
<dbReference type="AlphaFoldDB" id="A0A3D2XA18"/>
<feature type="non-terminal residue" evidence="8">
    <location>
        <position position="404"/>
    </location>
</feature>
<dbReference type="CDD" id="cd06225">
    <property type="entry name" value="HAMP"/>
    <property type="match status" value="1"/>
</dbReference>
<protein>
    <recommendedName>
        <fullName evidence="7">HAMP domain-containing protein</fullName>
    </recommendedName>
</protein>
<keyword evidence="5 6" id="KW-0472">Membrane</keyword>
<dbReference type="Pfam" id="PF06580">
    <property type="entry name" value="His_kinase"/>
    <property type="match status" value="1"/>
</dbReference>
<dbReference type="SUPFAM" id="SSF158472">
    <property type="entry name" value="HAMP domain-like"/>
    <property type="match status" value="1"/>
</dbReference>
<accession>A0A3D2XA18</accession>
<dbReference type="Proteomes" id="UP000262969">
    <property type="component" value="Unassembled WGS sequence"/>
</dbReference>